<accession>A0A915EC96</accession>
<evidence type="ECO:0000313" key="2">
    <source>
        <dbReference type="WBParaSite" id="jg5146"/>
    </source>
</evidence>
<protein>
    <submittedName>
        <fullName evidence="2">Uncharacterized protein</fullName>
    </submittedName>
</protein>
<evidence type="ECO:0000313" key="1">
    <source>
        <dbReference type="Proteomes" id="UP000887574"/>
    </source>
</evidence>
<dbReference type="Proteomes" id="UP000887574">
    <property type="component" value="Unplaced"/>
</dbReference>
<organism evidence="1 2">
    <name type="scientific">Ditylenchus dipsaci</name>
    <dbReference type="NCBI Taxonomy" id="166011"/>
    <lineage>
        <taxon>Eukaryota</taxon>
        <taxon>Metazoa</taxon>
        <taxon>Ecdysozoa</taxon>
        <taxon>Nematoda</taxon>
        <taxon>Chromadorea</taxon>
        <taxon>Rhabditida</taxon>
        <taxon>Tylenchina</taxon>
        <taxon>Tylenchomorpha</taxon>
        <taxon>Sphaerularioidea</taxon>
        <taxon>Anguinidae</taxon>
        <taxon>Anguininae</taxon>
        <taxon>Ditylenchus</taxon>
    </lineage>
</organism>
<keyword evidence="1" id="KW-1185">Reference proteome</keyword>
<dbReference type="AlphaFoldDB" id="A0A915EC96"/>
<dbReference type="WBParaSite" id="jg5146">
    <property type="protein sequence ID" value="jg5146"/>
    <property type="gene ID" value="jg5146"/>
</dbReference>
<sequence length="114" mass="12321">MDVTEEDESPCSSSSNLFDDIPNDMALQGAFADDKDVAAFAEESGFDAFSGDTFDIIQFVTDNADETPLDSPINGNYYLNNCAMQHQATPLHNYPINSSKCTTSKISTTMGSMA</sequence>
<proteinExistence type="predicted"/>
<reference evidence="2" key="1">
    <citation type="submission" date="2022-11" db="UniProtKB">
        <authorList>
            <consortium name="WormBaseParasite"/>
        </authorList>
    </citation>
    <scope>IDENTIFICATION</scope>
</reference>
<name>A0A915EC96_9BILA</name>